<keyword evidence="1" id="KW-0175">Coiled coil</keyword>
<evidence type="ECO:0000256" key="2">
    <source>
        <dbReference type="SAM" id="MobiDB-lite"/>
    </source>
</evidence>
<dbReference type="OrthoDB" id="178000at2157"/>
<dbReference type="EMBL" id="OBEJ01000008">
    <property type="protein sequence ID" value="SNZ18057.1"/>
    <property type="molecule type" value="Genomic_DNA"/>
</dbReference>
<dbReference type="AlphaFoldDB" id="A0A285P9Y5"/>
<feature type="compositionally biased region" description="Acidic residues" evidence="2">
    <location>
        <begin position="260"/>
        <end position="278"/>
    </location>
</feature>
<feature type="region of interest" description="Disordered" evidence="2">
    <location>
        <begin position="1"/>
        <end position="34"/>
    </location>
</feature>
<feature type="region of interest" description="Disordered" evidence="2">
    <location>
        <begin position="244"/>
        <end position="317"/>
    </location>
</feature>
<dbReference type="Gene3D" id="1.10.287.1490">
    <property type="match status" value="1"/>
</dbReference>
<feature type="compositionally biased region" description="Basic and acidic residues" evidence="2">
    <location>
        <begin position="305"/>
        <end position="317"/>
    </location>
</feature>
<organism evidence="3 4">
    <name type="scientific">Natronoarchaeum philippinense</name>
    <dbReference type="NCBI Taxonomy" id="558529"/>
    <lineage>
        <taxon>Archaea</taxon>
        <taxon>Methanobacteriati</taxon>
        <taxon>Methanobacteriota</taxon>
        <taxon>Stenosarchaea group</taxon>
        <taxon>Halobacteria</taxon>
        <taxon>Halobacteriales</taxon>
        <taxon>Natronoarchaeaceae</taxon>
    </lineage>
</organism>
<name>A0A285P9Y5_NATPI</name>
<proteinExistence type="predicted"/>
<evidence type="ECO:0008006" key="5">
    <source>
        <dbReference type="Google" id="ProtNLM"/>
    </source>
</evidence>
<protein>
    <recommendedName>
        <fullName evidence="5">CopG family transcriptional regulator</fullName>
    </recommendedName>
</protein>
<dbReference type="RefSeq" id="WP_097010101.1">
    <property type="nucleotide sequence ID" value="NZ_OBEJ01000008.1"/>
</dbReference>
<keyword evidence="4" id="KW-1185">Reference proteome</keyword>
<dbReference type="Proteomes" id="UP000219453">
    <property type="component" value="Unassembled WGS sequence"/>
</dbReference>
<reference evidence="3 4" key="1">
    <citation type="submission" date="2017-09" db="EMBL/GenBank/DDBJ databases">
        <authorList>
            <person name="Ehlers B."/>
            <person name="Leendertz F.H."/>
        </authorList>
    </citation>
    <scope>NUCLEOTIDE SEQUENCE [LARGE SCALE GENOMIC DNA]</scope>
    <source>
        <strain evidence="3 4">DSM 27208</strain>
    </source>
</reference>
<evidence type="ECO:0000313" key="3">
    <source>
        <dbReference type="EMBL" id="SNZ18057.1"/>
    </source>
</evidence>
<feature type="coiled-coil region" evidence="1">
    <location>
        <begin position="111"/>
        <end position="138"/>
    </location>
</feature>
<sequence length="317" mass="34990">MASDKSGSEEVSVALPADVRDWLGDRTSNGETPDDVARRLLAAHYELANGEGPDPDELAPRDDAVDERVDQLDAEFRDLLDDVRKRVIQLKRETDQKADRDHDHPEVADRVDDLEQRTAEAADRLAELDDAVAAAEDKLATGFDNYEDILEYLTDETGALRERTDTLARAVIELRSEFERIAADRVRRERVRELKHAAAQYGVRTAECDACEASVDVAMLTAPECPHCATRFTDVRPGSRFLKPNVLETGDPPALAGSDDQSDDLNVDLDSIVEEDRDVPDGIEWATTDGGERASDGDELSSSDARQETERTDGGEP</sequence>
<evidence type="ECO:0000313" key="4">
    <source>
        <dbReference type="Proteomes" id="UP000219453"/>
    </source>
</evidence>
<gene>
    <name evidence="3" type="ORF">SAMN06269185_3221</name>
</gene>
<accession>A0A285P9Y5</accession>
<evidence type="ECO:0000256" key="1">
    <source>
        <dbReference type="SAM" id="Coils"/>
    </source>
</evidence>